<keyword evidence="3" id="KW-0378">Hydrolase</keyword>
<evidence type="ECO:0000256" key="4">
    <source>
        <dbReference type="ARBA" id="ARBA00023211"/>
    </source>
</evidence>
<dbReference type="InterPro" id="IPR038222">
    <property type="entry name" value="DHHA2_dom_sf"/>
</dbReference>
<sequence length="531" mass="57475">MRPPRNSKLFCLVVTLSTIPPFILIFSLLAYLNESMRPCVPFSLARISTSAHQRLVCPSVLSQKSHPFTSSVVNMSSTNGNGDSVKEGRLAGFLISQKETFLQDLKEGRGKGWTVVMGNEAGDLDSIASSVAYAQLSSSLLAERTIPLTLTPSSLMNLRPENLLAFQLSQFPPSALLHPEQLPIPTSDLASQGVKFALVDHNRLLPSFGAGEVIAIIDHHDDEGAHPDAGVREITVPTGSCSSLVVRHFLPQWQASLKAGAGGPVPQELATLLLSSMLIDTGGLKAGGKATEADYEAAAFLYPISTLANDSQTTLTTTSTNGGTALSSASLQAEVPTTLTETADKLLETKMDVSGLSTYDLLLRDYKEYALPTLSSAFPTLKVGLSTVPLGLKKWLEKEEDGWTTLLGEVDDYMAEKTLDIEGILTTYRSENKGRGKRELVLVVRSGGVIRDSQDAKRVLDQLSAGLEGSGELLALETWDKGKWLKKLAKRQGEQGGEEQTRWFKVWQQGNARSTRKQVAPLLRDLIAKLE</sequence>
<evidence type="ECO:0000256" key="1">
    <source>
        <dbReference type="ARBA" id="ARBA00001936"/>
    </source>
</evidence>
<keyword evidence="5" id="KW-0812">Transmembrane</keyword>
<dbReference type="PANTHER" id="PTHR12112">
    <property type="entry name" value="BNIP - RELATED"/>
    <property type="match status" value="1"/>
</dbReference>
<evidence type="ECO:0000256" key="2">
    <source>
        <dbReference type="ARBA" id="ARBA00022723"/>
    </source>
</evidence>
<keyword evidence="8" id="KW-1185">Reference proteome</keyword>
<evidence type="ECO:0000313" key="8">
    <source>
        <dbReference type="Proteomes" id="UP000322225"/>
    </source>
</evidence>
<reference evidence="7" key="2">
    <citation type="submission" date="2024-01" db="EMBL/GenBank/DDBJ databases">
        <title>Comparative genomics of Cryptococcus and Kwoniella reveals pathogenesis evolution and contrasting modes of karyotype evolution via chromosome fusion or intercentromeric recombination.</title>
        <authorList>
            <person name="Coelho M.A."/>
            <person name="David-Palma M."/>
            <person name="Shea T."/>
            <person name="Bowers K."/>
            <person name="McGinley-Smith S."/>
            <person name="Mohammad A.W."/>
            <person name="Gnirke A."/>
            <person name="Yurkov A.M."/>
            <person name="Nowrousian M."/>
            <person name="Sun S."/>
            <person name="Cuomo C.A."/>
            <person name="Heitman J."/>
        </authorList>
    </citation>
    <scope>NUCLEOTIDE SEQUENCE</scope>
    <source>
        <strain evidence="7">CBS 12478</strain>
    </source>
</reference>
<dbReference type="InterPro" id="IPR001667">
    <property type="entry name" value="DDH_dom"/>
</dbReference>
<feature type="transmembrane region" description="Helical" evidence="5">
    <location>
        <begin position="9"/>
        <end position="32"/>
    </location>
</feature>
<dbReference type="Proteomes" id="UP000322225">
    <property type="component" value="Chromosome 8"/>
</dbReference>
<name>A0AAJ8MY68_9TREE</name>
<evidence type="ECO:0000256" key="5">
    <source>
        <dbReference type="SAM" id="Phobius"/>
    </source>
</evidence>
<dbReference type="SMART" id="SM01131">
    <property type="entry name" value="DHHA2"/>
    <property type="match status" value="1"/>
</dbReference>
<keyword evidence="4" id="KW-0464">Manganese</keyword>
<reference evidence="7" key="1">
    <citation type="submission" date="2017-08" db="EMBL/GenBank/DDBJ databases">
        <authorList>
            <person name="Cuomo C."/>
            <person name="Billmyre B."/>
            <person name="Heitman J."/>
        </authorList>
    </citation>
    <scope>NUCLEOTIDE SEQUENCE</scope>
    <source>
        <strain evidence="7">CBS 12478</strain>
    </source>
</reference>
<evidence type="ECO:0000313" key="7">
    <source>
        <dbReference type="EMBL" id="WWD20365.1"/>
    </source>
</evidence>
<dbReference type="EMBL" id="CP144058">
    <property type="protein sequence ID" value="WWD20365.1"/>
    <property type="molecule type" value="Genomic_DNA"/>
</dbReference>
<dbReference type="InterPro" id="IPR038763">
    <property type="entry name" value="DHH_sf"/>
</dbReference>
<proteinExistence type="predicted"/>
<dbReference type="GO" id="GO:0005737">
    <property type="term" value="C:cytoplasm"/>
    <property type="evidence" value="ECO:0007669"/>
    <property type="project" value="InterPro"/>
</dbReference>
<dbReference type="InterPro" id="IPR004097">
    <property type="entry name" value="DHHA2"/>
</dbReference>
<gene>
    <name evidence="7" type="ORF">CI109_104841</name>
</gene>
<dbReference type="SUPFAM" id="SSF64182">
    <property type="entry name" value="DHH phosphoesterases"/>
    <property type="match status" value="1"/>
</dbReference>
<evidence type="ECO:0000256" key="3">
    <source>
        <dbReference type="ARBA" id="ARBA00022801"/>
    </source>
</evidence>
<dbReference type="Pfam" id="PF02833">
    <property type="entry name" value="DHHA2"/>
    <property type="match status" value="1"/>
</dbReference>
<dbReference type="Gene3D" id="3.90.1640.10">
    <property type="entry name" value="inorganic pyrophosphatase (n-terminal core)"/>
    <property type="match status" value="1"/>
</dbReference>
<dbReference type="KEGG" id="ksn:43591464"/>
<accession>A0AAJ8MY68</accession>
<dbReference type="PANTHER" id="PTHR12112:SF39">
    <property type="entry name" value="EG:152A3.5 PROTEIN (FBGN0003116_PN PROTEIN)"/>
    <property type="match status" value="1"/>
</dbReference>
<keyword evidence="2" id="KW-0479">Metal-binding</keyword>
<feature type="domain" description="DHHA2" evidence="6">
    <location>
        <begin position="343"/>
        <end position="527"/>
    </location>
</feature>
<dbReference type="RefSeq" id="XP_031858410.2">
    <property type="nucleotide sequence ID" value="XM_032007296.2"/>
</dbReference>
<keyword evidence="5" id="KW-1133">Transmembrane helix</keyword>
<dbReference type="GO" id="GO:0004309">
    <property type="term" value="F:exopolyphosphatase activity"/>
    <property type="evidence" value="ECO:0007669"/>
    <property type="project" value="TreeGrafter"/>
</dbReference>
<comment type="cofactor">
    <cofactor evidence="1">
        <name>Mn(2+)</name>
        <dbReference type="ChEBI" id="CHEBI:29035"/>
    </cofactor>
</comment>
<dbReference type="GO" id="GO:0046872">
    <property type="term" value="F:metal ion binding"/>
    <property type="evidence" value="ECO:0007669"/>
    <property type="project" value="UniProtKB-KW"/>
</dbReference>
<dbReference type="Gene3D" id="3.10.310.20">
    <property type="entry name" value="DHHA2 domain"/>
    <property type="match status" value="1"/>
</dbReference>
<dbReference type="Pfam" id="PF01368">
    <property type="entry name" value="DHH"/>
    <property type="match status" value="1"/>
</dbReference>
<keyword evidence="5" id="KW-0472">Membrane</keyword>
<dbReference type="AlphaFoldDB" id="A0AAJ8MY68"/>
<organism evidence="7 8">
    <name type="scientific">Kwoniella shandongensis</name>
    <dbReference type="NCBI Taxonomy" id="1734106"/>
    <lineage>
        <taxon>Eukaryota</taxon>
        <taxon>Fungi</taxon>
        <taxon>Dikarya</taxon>
        <taxon>Basidiomycota</taxon>
        <taxon>Agaricomycotina</taxon>
        <taxon>Tremellomycetes</taxon>
        <taxon>Tremellales</taxon>
        <taxon>Cryptococcaceae</taxon>
        <taxon>Kwoniella</taxon>
    </lineage>
</organism>
<evidence type="ECO:0000259" key="6">
    <source>
        <dbReference type="SMART" id="SM01131"/>
    </source>
</evidence>
<protein>
    <recommendedName>
        <fullName evidence="6">DHHA2 domain-containing protein</fullName>
    </recommendedName>
</protein>
<dbReference type="GeneID" id="43591464"/>